<gene>
    <name evidence="1" type="ORF">POCTA_138.1.T1410164</name>
</gene>
<name>A0A8S1Y4J6_PAROT</name>
<dbReference type="EMBL" id="CAJJDP010000142">
    <property type="protein sequence ID" value="CAD8207688.1"/>
    <property type="molecule type" value="Genomic_DNA"/>
</dbReference>
<evidence type="ECO:0000313" key="2">
    <source>
        <dbReference type="Proteomes" id="UP000683925"/>
    </source>
</evidence>
<protein>
    <submittedName>
        <fullName evidence="1">Uncharacterized protein</fullName>
    </submittedName>
</protein>
<sequence>MNFYDIFQILYHESKMVKVKLQKQSELVGNQINIIINNYQGTRNK</sequence>
<keyword evidence="2" id="KW-1185">Reference proteome</keyword>
<reference evidence="1" key="1">
    <citation type="submission" date="2021-01" db="EMBL/GenBank/DDBJ databases">
        <authorList>
            <consortium name="Genoscope - CEA"/>
            <person name="William W."/>
        </authorList>
    </citation>
    <scope>NUCLEOTIDE SEQUENCE</scope>
</reference>
<proteinExistence type="predicted"/>
<comment type="caution">
    <text evidence="1">The sequence shown here is derived from an EMBL/GenBank/DDBJ whole genome shotgun (WGS) entry which is preliminary data.</text>
</comment>
<evidence type="ECO:0000313" key="1">
    <source>
        <dbReference type="EMBL" id="CAD8207688.1"/>
    </source>
</evidence>
<dbReference type="AlphaFoldDB" id="A0A8S1Y4J6"/>
<organism evidence="1 2">
    <name type="scientific">Paramecium octaurelia</name>
    <dbReference type="NCBI Taxonomy" id="43137"/>
    <lineage>
        <taxon>Eukaryota</taxon>
        <taxon>Sar</taxon>
        <taxon>Alveolata</taxon>
        <taxon>Ciliophora</taxon>
        <taxon>Intramacronucleata</taxon>
        <taxon>Oligohymenophorea</taxon>
        <taxon>Peniculida</taxon>
        <taxon>Parameciidae</taxon>
        <taxon>Paramecium</taxon>
    </lineage>
</organism>
<dbReference type="Proteomes" id="UP000683925">
    <property type="component" value="Unassembled WGS sequence"/>
</dbReference>
<accession>A0A8S1Y4J6</accession>